<dbReference type="InterPro" id="IPR001633">
    <property type="entry name" value="EAL_dom"/>
</dbReference>
<dbReference type="GO" id="GO:0071111">
    <property type="term" value="F:cyclic-guanylate-specific phosphodiesterase activity"/>
    <property type="evidence" value="ECO:0007669"/>
    <property type="project" value="UniProtKB-EC"/>
</dbReference>
<keyword evidence="2" id="KW-0378">Hydrolase</keyword>
<evidence type="ECO:0000313" key="2">
    <source>
        <dbReference type="EMBL" id="SUY23803.1"/>
    </source>
</evidence>
<evidence type="ECO:0000259" key="1">
    <source>
        <dbReference type="PROSITE" id="PS50883"/>
    </source>
</evidence>
<dbReference type="Pfam" id="PF00563">
    <property type="entry name" value="EAL"/>
    <property type="match status" value="1"/>
</dbReference>
<dbReference type="SUPFAM" id="SSF141868">
    <property type="entry name" value="EAL domain-like"/>
    <property type="match status" value="1"/>
</dbReference>
<accession>A0A381I8Y1</accession>
<proteinExistence type="predicted"/>
<sequence>MEDIVKIIDDENFPYQNLVLELTESHTVQNMSILQFKFKALQDLGIYIAMDDFGTGYSSLEVLKFSPIDIVKIDRVFVKDILKSKFDATFIHFIVAICHDVGIKVCLEGVETQEEYDLVKQIKPDYIQGYLFGKPQTATEIFDLLKLDN</sequence>
<reference evidence="2" key="1">
    <citation type="submission" date="2018-06" db="EMBL/GenBank/DDBJ databases">
        <authorList>
            <consortium name="Pathogen Informatics"/>
            <person name="Doyle S."/>
        </authorList>
    </citation>
    <scope>NUCLEOTIDE SEQUENCE</scope>
    <source>
        <strain evidence="2">NCTC13307</strain>
    </source>
</reference>
<gene>
    <name evidence="2" type="primary">gmr_11</name>
    <name evidence="2" type="ORF">NCTC13307_01915</name>
</gene>
<dbReference type="PANTHER" id="PTHR33121">
    <property type="entry name" value="CYCLIC DI-GMP PHOSPHODIESTERASE PDEF"/>
    <property type="match status" value="1"/>
</dbReference>
<feature type="domain" description="EAL" evidence="1">
    <location>
        <begin position="1"/>
        <end position="149"/>
    </location>
</feature>
<organism evidence="2">
    <name type="scientific">Clostridioides difficile</name>
    <name type="common">Peptoclostridium difficile</name>
    <dbReference type="NCBI Taxonomy" id="1496"/>
    <lineage>
        <taxon>Bacteria</taxon>
        <taxon>Bacillati</taxon>
        <taxon>Bacillota</taxon>
        <taxon>Clostridia</taxon>
        <taxon>Peptostreptococcales</taxon>
        <taxon>Peptostreptococcaceae</taxon>
        <taxon>Clostridioides</taxon>
    </lineage>
</organism>
<dbReference type="EC" id="3.1.4.52" evidence="2"/>
<dbReference type="SMART" id="SM00052">
    <property type="entry name" value="EAL"/>
    <property type="match status" value="1"/>
</dbReference>
<dbReference type="Gene3D" id="3.20.20.450">
    <property type="entry name" value="EAL domain"/>
    <property type="match status" value="1"/>
</dbReference>
<dbReference type="InterPro" id="IPR050706">
    <property type="entry name" value="Cyclic-di-GMP_PDE-like"/>
</dbReference>
<dbReference type="CDD" id="cd01948">
    <property type="entry name" value="EAL"/>
    <property type="match status" value="1"/>
</dbReference>
<dbReference type="InterPro" id="IPR035919">
    <property type="entry name" value="EAL_sf"/>
</dbReference>
<dbReference type="PANTHER" id="PTHR33121:SF79">
    <property type="entry name" value="CYCLIC DI-GMP PHOSPHODIESTERASE PDED-RELATED"/>
    <property type="match status" value="1"/>
</dbReference>
<protein>
    <submittedName>
        <fullName evidence="2">Signaling protein</fullName>
        <ecNumber evidence="2">3.1.4.52</ecNumber>
    </submittedName>
</protein>
<dbReference type="AlphaFoldDB" id="A0A381I8Y1"/>
<name>A0A381I8Y1_CLODI</name>
<dbReference type="EMBL" id="UFWD01000001">
    <property type="protein sequence ID" value="SUY23803.1"/>
    <property type="molecule type" value="Genomic_DNA"/>
</dbReference>
<dbReference type="PROSITE" id="PS50883">
    <property type="entry name" value="EAL"/>
    <property type="match status" value="1"/>
</dbReference>